<gene>
    <name evidence="2" type="ORF">EKN06_00505</name>
</gene>
<feature type="transmembrane region" description="Helical" evidence="1">
    <location>
        <begin position="15"/>
        <end position="33"/>
    </location>
</feature>
<comment type="caution">
    <text evidence="2">The sequence shown here is derived from an EMBL/GenBank/DDBJ whole genome shotgun (WGS) entry which is preliminary data.</text>
</comment>
<keyword evidence="3" id="KW-1185">Reference proteome</keyword>
<dbReference type="OrthoDB" id="7594260at2"/>
<proteinExistence type="predicted"/>
<evidence type="ECO:0000313" key="2">
    <source>
        <dbReference type="EMBL" id="RVQ68750.1"/>
    </source>
</evidence>
<keyword evidence="1" id="KW-0812">Transmembrane</keyword>
<protein>
    <submittedName>
        <fullName evidence="2">Uncharacterized protein</fullName>
    </submittedName>
</protein>
<organism evidence="2 3">
    <name type="scientific">Croceicoccus ponticola</name>
    <dbReference type="NCBI Taxonomy" id="2217664"/>
    <lineage>
        <taxon>Bacteria</taxon>
        <taxon>Pseudomonadati</taxon>
        <taxon>Pseudomonadota</taxon>
        <taxon>Alphaproteobacteria</taxon>
        <taxon>Sphingomonadales</taxon>
        <taxon>Erythrobacteraceae</taxon>
        <taxon>Croceicoccus</taxon>
    </lineage>
</organism>
<evidence type="ECO:0000313" key="3">
    <source>
        <dbReference type="Proteomes" id="UP000283003"/>
    </source>
</evidence>
<dbReference type="Proteomes" id="UP000283003">
    <property type="component" value="Unassembled WGS sequence"/>
</dbReference>
<sequence>MICPLSVDWGNAADWVAGIGSISAVGVAIWIATGQERFARHIREIEKNEAIEKRAHLQAEIIRLIAEIESVMGKAIMRQSMAAGMGMTSRADLDEVEALRLQLQSMQSLAESDPKLYGEIGRAFRESNITEIRSTSSSDFIGLTLESIRRRLKDRRSAIASL</sequence>
<accession>A0A437GZJ1</accession>
<dbReference type="AlphaFoldDB" id="A0A437GZJ1"/>
<name>A0A437GZJ1_9SPHN</name>
<keyword evidence="1" id="KW-0472">Membrane</keyword>
<dbReference type="RefSeq" id="WP_127610935.1">
    <property type="nucleotide sequence ID" value="NZ_RXOL01000001.1"/>
</dbReference>
<keyword evidence="1" id="KW-1133">Transmembrane helix</keyword>
<reference evidence="2 3" key="1">
    <citation type="submission" date="2018-12" db="EMBL/GenBank/DDBJ databases">
        <title>Croceicoccus ponticola sp. nov., a lipolytic bacterium isolated from seawater.</title>
        <authorList>
            <person name="Yoon J.-H."/>
        </authorList>
    </citation>
    <scope>NUCLEOTIDE SEQUENCE [LARGE SCALE GENOMIC DNA]</scope>
    <source>
        <strain evidence="2 3">GM-16</strain>
    </source>
</reference>
<evidence type="ECO:0000256" key="1">
    <source>
        <dbReference type="SAM" id="Phobius"/>
    </source>
</evidence>
<dbReference type="EMBL" id="RXOL01000001">
    <property type="protein sequence ID" value="RVQ68750.1"/>
    <property type="molecule type" value="Genomic_DNA"/>
</dbReference>